<protein>
    <submittedName>
        <fullName evidence="3">Complement C4</fullName>
    </submittedName>
</protein>
<evidence type="ECO:0000313" key="3">
    <source>
        <dbReference type="EMBL" id="KAK1138744.1"/>
    </source>
</evidence>
<evidence type="ECO:0000256" key="1">
    <source>
        <dbReference type="SAM" id="MobiDB-lite"/>
    </source>
</evidence>
<keyword evidence="4" id="KW-1185">Reference proteome</keyword>
<dbReference type="SMART" id="SM01360">
    <property type="entry name" value="A2M"/>
    <property type="match status" value="1"/>
</dbReference>
<organism evidence="3 4">
    <name type="scientific">Acipenser oxyrinchus oxyrinchus</name>
    <dbReference type="NCBI Taxonomy" id="40147"/>
    <lineage>
        <taxon>Eukaryota</taxon>
        <taxon>Metazoa</taxon>
        <taxon>Chordata</taxon>
        <taxon>Craniata</taxon>
        <taxon>Vertebrata</taxon>
        <taxon>Euteleostomi</taxon>
        <taxon>Actinopterygii</taxon>
        <taxon>Chondrostei</taxon>
        <taxon>Acipenseriformes</taxon>
        <taxon>Acipenseridae</taxon>
        <taxon>Acipenser</taxon>
    </lineage>
</organism>
<dbReference type="AlphaFoldDB" id="A0AAD8CDP2"/>
<accession>A0AAD8CDP2</accession>
<dbReference type="InterPro" id="IPR001599">
    <property type="entry name" value="Macroglobln_a2"/>
</dbReference>
<dbReference type="Gene3D" id="2.20.130.20">
    <property type="match status" value="1"/>
</dbReference>
<dbReference type="InterPro" id="IPR050473">
    <property type="entry name" value="A2M/Complement_sys"/>
</dbReference>
<gene>
    <name evidence="3" type="primary">C4</name>
    <name evidence="3" type="ORF">AOXY_G37741</name>
</gene>
<dbReference type="PANTHER" id="PTHR11412:SF166">
    <property type="entry name" value="NTR DOMAIN-CONTAINING PROTEIN"/>
    <property type="match status" value="1"/>
</dbReference>
<feature type="domain" description="Alpha-2-macroglobulin" evidence="2">
    <location>
        <begin position="47"/>
        <end position="134"/>
    </location>
</feature>
<evidence type="ECO:0000259" key="2">
    <source>
        <dbReference type="SMART" id="SM01360"/>
    </source>
</evidence>
<dbReference type="Gene3D" id="2.60.40.10">
    <property type="entry name" value="Immunoglobulins"/>
    <property type="match status" value="1"/>
</dbReference>
<sequence>MLPQGEELRKKQRNQQQLKGVARSTFEEEEDFLDESYSSPRQFFPRSWMWDIVDTTRGKVFYKPIPDSITTWEIQAISFSPTKGFCVADPSTVTAFKEVFVSLPPYSVKRFEQLEVRAVIYNYMNEMREMSVHLRAEEGLCALLQAPLAAPPCDGACPLLTAGVLLCGSHEAGEIPVSVRLFDKESSMGVDSVIKLLQ</sequence>
<reference evidence="3" key="1">
    <citation type="submission" date="2022-02" db="EMBL/GenBank/DDBJ databases">
        <title>Atlantic sturgeon de novo genome assembly.</title>
        <authorList>
            <person name="Stock M."/>
            <person name="Klopp C."/>
            <person name="Guiguen Y."/>
            <person name="Cabau C."/>
            <person name="Parinello H."/>
            <person name="Santidrian Yebra-Pimentel E."/>
            <person name="Kuhl H."/>
            <person name="Dirks R.P."/>
            <person name="Guessner J."/>
            <person name="Wuertz S."/>
            <person name="Du K."/>
            <person name="Schartl M."/>
        </authorList>
    </citation>
    <scope>NUCLEOTIDE SEQUENCE</scope>
    <source>
        <strain evidence="3">STURGEONOMICS-FGT-2020</strain>
        <tissue evidence="3">Whole blood</tissue>
    </source>
</reference>
<evidence type="ECO:0000313" key="4">
    <source>
        <dbReference type="Proteomes" id="UP001230051"/>
    </source>
</evidence>
<dbReference type="PANTHER" id="PTHR11412">
    <property type="entry name" value="MACROGLOBULIN / COMPLEMENT"/>
    <property type="match status" value="1"/>
</dbReference>
<proteinExistence type="predicted"/>
<name>A0AAD8CDP2_ACIOX</name>
<dbReference type="Proteomes" id="UP001230051">
    <property type="component" value="Unassembled WGS sequence"/>
</dbReference>
<dbReference type="Pfam" id="PF00207">
    <property type="entry name" value="A2M"/>
    <property type="match status" value="1"/>
</dbReference>
<feature type="region of interest" description="Disordered" evidence="1">
    <location>
        <begin position="1"/>
        <end position="23"/>
    </location>
</feature>
<dbReference type="GO" id="GO:0004866">
    <property type="term" value="F:endopeptidase inhibitor activity"/>
    <property type="evidence" value="ECO:0007669"/>
    <property type="project" value="InterPro"/>
</dbReference>
<dbReference type="InterPro" id="IPR013783">
    <property type="entry name" value="Ig-like_fold"/>
</dbReference>
<dbReference type="EMBL" id="JAGXEW010000508">
    <property type="protein sequence ID" value="KAK1138744.1"/>
    <property type="molecule type" value="Genomic_DNA"/>
</dbReference>
<comment type="caution">
    <text evidence="3">The sequence shown here is derived from an EMBL/GenBank/DDBJ whole genome shotgun (WGS) entry which is preliminary data.</text>
</comment>